<accession>I1PJS4</accession>
<feature type="region of interest" description="Disordered" evidence="1">
    <location>
        <begin position="60"/>
        <end position="104"/>
    </location>
</feature>
<keyword evidence="3" id="KW-1185">Reference proteome</keyword>
<reference evidence="2" key="1">
    <citation type="submission" date="2015-06" db="UniProtKB">
        <authorList>
            <consortium name="EnsemblPlants"/>
        </authorList>
    </citation>
    <scope>IDENTIFICATION</scope>
</reference>
<dbReference type="OMA" id="SSEHCRP"/>
<evidence type="ECO:0000313" key="2">
    <source>
        <dbReference type="EnsemblPlants" id="ORGLA04G0044300.1"/>
    </source>
</evidence>
<dbReference type="Proteomes" id="UP000007306">
    <property type="component" value="Chromosome 4"/>
</dbReference>
<evidence type="ECO:0000256" key="1">
    <source>
        <dbReference type="SAM" id="MobiDB-lite"/>
    </source>
</evidence>
<protein>
    <submittedName>
        <fullName evidence="2">Uncharacterized protein</fullName>
    </submittedName>
</protein>
<dbReference type="HOGENOM" id="CLU_130123_0_0_1"/>
<dbReference type="Gramene" id="ORGLA04G0044300.1">
    <property type="protein sequence ID" value="ORGLA04G0044300.1"/>
    <property type="gene ID" value="ORGLA04G0044300"/>
</dbReference>
<proteinExistence type="predicted"/>
<feature type="region of interest" description="Disordered" evidence="1">
    <location>
        <begin position="1"/>
        <end position="23"/>
    </location>
</feature>
<evidence type="ECO:0000313" key="3">
    <source>
        <dbReference type="Proteomes" id="UP000007306"/>
    </source>
</evidence>
<organism evidence="2 3">
    <name type="scientific">Oryza glaberrima</name>
    <name type="common">African rice</name>
    <dbReference type="NCBI Taxonomy" id="4538"/>
    <lineage>
        <taxon>Eukaryota</taxon>
        <taxon>Viridiplantae</taxon>
        <taxon>Streptophyta</taxon>
        <taxon>Embryophyta</taxon>
        <taxon>Tracheophyta</taxon>
        <taxon>Spermatophyta</taxon>
        <taxon>Magnoliopsida</taxon>
        <taxon>Liliopsida</taxon>
        <taxon>Poales</taxon>
        <taxon>Poaceae</taxon>
        <taxon>BOP clade</taxon>
        <taxon>Oryzoideae</taxon>
        <taxon>Oryzeae</taxon>
        <taxon>Oryzinae</taxon>
        <taxon>Oryza</taxon>
    </lineage>
</organism>
<name>I1PJS4_ORYGL</name>
<dbReference type="AlphaFoldDB" id="I1PJS4"/>
<reference evidence="2 3" key="2">
    <citation type="submission" date="2018-04" db="EMBL/GenBank/DDBJ databases">
        <title>OglaRS2 (Oryza glaberrima Reference Sequence Version 2).</title>
        <authorList>
            <person name="Zhang J."/>
            <person name="Kudrna D."/>
            <person name="Lee S."/>
            <person name="Talag J."/>
            <person name="Rajasekar S."/>
            <person name="Wing R.A."/>
        </authorList>
    </citation>
    <scope>NUCLEOTIDE SEQUENCE [LARGE SCALE GENOMIC DNA]</scope>
    <source>
        <strain evidence="2 3">cv. IRGC 96717</strain>
    </source>
</reference>
<dbReference type="EnsemblPlants" id="ORGLA04G0044300.1">
    <property type="protein sequence ID" value="ORGLA04G0044300.1"/>
    <property type="gene ID" value="ORGLA04G0044300"/>
</dbReference>
<sequence>MPAVGRSPSSEHCRPSPRANTFASTRQIHSLTFPFLSPSEISHHRYFPNRPGQAFAIAVPVSSLTPPAGHRPPRTRDAREHTLPPASPPPGHRSTGDPLSLSPL</sequence>